<comment type="similarity">
    <text evidence="1">Belongs to the methylthioribose kinase family.</text>
</comment>
<evidence type="ECO:0000256" key="1">
    <source>
        <dbReference type="ARBA" id="ARBA00010165"/>
    </source>
</evidence>
<organism evidence="7 8">
    <name type="scientific">Sphingomonas citri</name>
    <dbReference type="NCBI Taxonomy" id="2862499"/>
    <lineage>
        <taxon>Bacteria</taxon>
        <taxon>Pseudomonadati</taxon>
        <taxon>Pseudomonadota</taxon>
        <taxon>Alphaproteobacteria</taxon>
        <taxon>Sphingomonadales</taxon>
        <taxon>Sphingomonadaceae</taxon>
        <taxon>Sphingomonas</taxon>
    </lineage>
</organism>
<evidence type="ECO:0000256" key="3">
    <source>
        <dbReference type="ARBA" id="ARBA00022741"/>
    </source>
</evidence>
<protein>
    <submittedName>
        <fullName evidence="7">Phosphotransferase</fullName>
    </submittedName>
</protein>
<accession>A0ABS7BSB9</accession>
<comment type="caution">
    <text evidence="7">The sequence shown here is derived from an EMBL/GenBank/DDBJ whole genome shotgun (WGS) entry which is preliminary data.</text>
</comment>
<keyword evidence="2" id="KW-0808">Transferase</keyword>
<feature type="domain" description="Aminoglycoside phosphotransferase" evidence="6">
    <location>
        <begin position="28"/>
        <end position="241"/>
    </location>
</feature>
<evidence type="ECO:0000313" key="7">
    <source>
        <dbReference type="EMBL" id="MBW6532514.1"/>
    </source>
</evidence>
<keyword evidence="3" id="KW-0547">Nucleotide-binding</keyword>
<dbReference type="PANTHER" id="PTHR34273:SF2">
    <property type="entry name" value="METHYLTHIORIBOSE KINASE"/>
    <property type="match status" value="1"/>
</dbReference>
<reference evidence="7 8" key="1">
    <citation type="submission" date="2021-07" db="EMBL/GenBank/DDBJ databases">
        <title>Sphingomonas sp.</title>
        <authorList>
            <person name="Feng G."/>
            <person name="Li J."/>
            <person name="Pan M."/>
        </authorList>
    </citation>
    <scope>NUCLEOTIDE SEQUENCE [LARGE SCALE GENOMIC DNA]</scope>
    <source>
        <strain evidence="7 8">RRHST34</strain>
    </source>
</reference>
<evidence type="ECO:0000256" key="2">
    <source>
        <dbReference type="ARBA" id="ARBA00022679"/>
    </source>
</evidence>
<dbReference type="Gene3D" id="3.90.1200.10">
    <property type="match status" value="1"/>
</dbReference>
<name>A0ABS7BSB9_9SPHN</name>
<dbReference type="Proteomes" id="UP000759103">
    <property type="component" value="Unassembled WGS sequence"/>
</dbReference>
<dbReference type="InterPro" id="IPR011009">
    <property type="entry name" value="Kinase-like_dom_sf"/>
</dbReference>
<dbReference type="Pfam" id="PF01636">
    <property type="entry name" value="APH"/>
    <property type="match status" value="1"/>
</dbReference>
<dbReference type="RefSeq" id="WP_219750024.1">
    <property type="nucleotide sequence ID" value="NZ_JAHXZN010000008.1"/>
</dbReference>
<gene>
    <name evidence="7" type="ORF">KZ820_17370</name>
</gene>
<evidence type="ECO:0000313" key="8">
    <source>
        <dbReference type="Proteomes" id="UP000759103"/>
    </source>
</evidence>
<evidence type="ECO:0000256" key="4">
    <source>
        <dbReference type="ARBA" id="ARBA00022777"/>
    </source>
</evidence>
<dbReference type="Gene3D" id="3.30.200.20">
    <property type="entry name" value="Phosphorylase Kinase, domain 1"/>
    <property type="match status" value="1"/>
</dbReference>
<keyword evidence="8" id="KW-1185">Reference proteome</keyword>
<proteinExistence type="inferred from homology"/>
<dbReference type="SUPFAM" id="SSF56112">
    <property type="entry name" value="Protein kinase-like (PK-like)"/>
    <property type="match status" value="1"/>
</dbReference>
<sequence length="333" mass="35471">MSDIEPGRSRVTATLGRLALAAPAEIATVTALSGGVSADVFRVDLHGKPPVCVKFALERLRVAARWTAPLHRAAAEFEWFLFARPTAGAAVPEPLGYDAAGQAVVTRFLPPADFPVWKGELLTGLVDPVFAGAAGAQLAAIHARSAFATDVAARFSNEKDFRRLRTDPYLRATARRHPNLLARLSSLADQLDAARTALVHGDVSPKNILHGPAGPVFIDAECATFGDPAFDIAFLLNHLAIKSALLRLPRATLSMAAAAAWKAYAEGVTWEAVAAIETRVLDLVPALTLARVDGMSPLGYLDEVERVRLRRLGRRLIASPPPGVEALLGAYAT</sequence>
<keyword evidence="4" id="KW-0418">Kinase</keyword>
<dbReference type="PANTHER" id="PTHR34273">
    <property type="entry name" value="METHYLTHIORIBOSE KINASE"/>
    <property type="match status" value="1"/>
</dbReference>
<evidence type="ECO:0000256" key="5">
    <source>
        <dbReference type="ARBA" id="ARBA00022840"/>
    </source>
</evidence>
<dbReference type="InterPro" id="IPR002575">
    <property type="entry name" value="Aminoglycoside_PTrfase"/>
</dbReference>
<keyword evidence="5" id="KW-0067">ATP-binding</keyword>
<dbReference type="EMBL" id="JAHXZN010000008">
    <property type="protein sequence ID" value="MBW6532514.1"/>
    <property type="molecule type" value="Genomic_DNA"/>
</dbReference>
<evidence type="ECO:0000259" key="6">
    <source>
        <dbReference type="Pfam" id="PF01636"/>
    </source>
</evidence>